<feature type="domain" description="BEACH" evidence="5">
    <location>
        <begin position="1699"/>
        <end position="1993"/>
    </location>
</feature>
<dbReference type="PANTHER" id="PTHR46108">
    <property type="entry name" value="BLUE CHEESE"/>
    <property type="match status" value="1"/>
</dbReference>
<dbReference type="CDD" id="cd06071">
    <property type="entry name" value="Beach"/>
    <property type="match status" value="1"/>
</dbReference>
<dbReference type="Gene3D" id="2.30.29.30">
    <property type="entry name" value="Pleckstrin-homology domain (PH domain)/Phosphotyrosine-binding domain (PTB)"/>
    <property type="match status" value="1"/>
</dbReference>
<dbReference type="InterPro" id="IPR051944">
    <property type="entry name" value="BEACH_domain_protein"/>
</dbReference>
<evidence type="ECO:0000313" key="8">
    <source>
        <dbReference type="Proteomes" id="UP001152803"/>
    </source>
</evidence>
<feature type="domain" description="BEACH-type PH" evidence="6">
    <location>
        <begin position="1575"/>
        <end position="1704"/>
    </location>
</feature>
<dbReference type="InterPro" id="IPR015943">
    <property type="entry name" value="WD40/YVTN_repeat-like_dom_sf"/>
</dbReference>
<evidence type="ECO:0000256" key="1">
    <source>
        <dbReference type="ARBA" id="ARBA00022574"/>
    </source>
</evidence>
<dbReference type="SUPFAM" id="SSF50729">
    <property type="entry name" value="PH domain-like"/>
    <property type="match status" value="1"/>
</dbReference>
<dbReference type="PROSITE" id="PS50082">
    <property type="entry name" value="WD_REPEATS_2"/>
    <property type="match status" value="1"/>
</dbReference>
<keyword evidence="1 3" id="KW-0853">WD repeat</keyword>
<feature type="region of interest" description="Disordered" evidence="4">
    <location>
        <begin position="1985"/>
        <end position="2005"/>
    </location>
</feature>
<dbReference type="InterPro" id="IPR023362">
    <property type="entry name" value="PH-BEACH_dom"/>
</dbReference>
<dbReference type="Pfam" id="PF14844">
    <property type="entry name" value="PH_BEACH"/>
    <property type="match status" value="1"/>
</dbReference>
<evidence type="ECO:0000256" key="2">
    <source>
        <dbReference type="ARBA" id="ARBA00022737"/>
    </source>
</evidence>
<dbReference type="PROSITE" id="PS00678">
    <property type="entry name" value="WD_REPEATS_1"/>
    <property type="match status" value="1"/>
</dbReference>
<organism evidence="7 8">
    <name type="scientific">Conger conger</name>
    <name type="common">Conger eel</name>
    <name type="synonym">Muraena conger</name>
    <dbReference type="NCBI Taxonomy" id="82655"/>
    <lineage>
        <taxon>Eukaryota</taxon>
        <taxon>Metazoa</taxon>
        <taxon>Chordata</taxon>
        <taxon>Craniata</taxon>
        <taxon>Vertebrata</taxon>
        <taxon>Euteleostomi</taxon>
        <taxon>Actinopterygii</taxon>
        <taxon>Neopterygii</taxon>
        <taxon>Teleostei</taxon>
        <taxon>Anguilliformes</taxon>
        <taxon>Congridae</taxon>
        <taxon>Conger</taxon>
    </lineage>
</organism>
<dbReference type="PROSITE" id="PS50294">
    <property type="entry name" value="WD_REPEATS_REGION"/>
    <property type="match status" value="1"/>
</dbReference>
<keyword evidence="8" id="KW-1185">Reference proteome</keyword>
<evidence type="ECO:0000259" key="5">
    <source>
        <dbReference type="PROSITE" id="PS50197"/>
    </source>
</evidence>
<protein>
    <recommendedName>
        <fullName evidence="9">WD repeat-and FYVE domain-containing protein 4</fullName>
    </recommendedName>
</protein>
<dbReference type="Gene3D" id="2.130.10.10">
    <property type="entry name" value="YVTN repeat-like/Quinoprotein amine dehydrogenase"/>
    <property type="match status" value="1"/>
</dbReference>
<feature type="compositionally biased region" description="Low complexity" evidence="4">
    <location>
        <begin position="2267"/>
        <end position="2284"/>
    </location>
</feature>
<evidence type="ECO:0000313" key="7">
    <source>
        <dbReference type="EMBL" id="KAJ8250747.1"/>
    </source>
</evidence>
<comment type="caution">
    <text evidence="7">The sequence shown here is derived from an EMBL/GenBank/DDBJ whole genome shotgun (WGS) entry which is preliminary data.</text>
</comment>
<dbReference type="Pfam" id="PF00400">
    <property type="entry name" value="WD40"/>
    <property type="match status" value="2"/>
</dbReference>
<dbReference type="InterPro" id="IPR019775">
    <property type="entry name" value="WD40_repeat_CS"/>
</dbReference>
<dbReference type="SUPFAM" id="SSF49899">
    <property type="entry name" value="Concanavalin A-like lectins/glucanases"/>
    <property type="match status" value="1"/>
</dbReference>
<dbReference type="SMART" id="SM01026">
    <property type="entry name" value="Beach"/>
    <property type="match status" value="1"/>
</dbReference>
<reference evidence="7" key="1">
    <citation type="journal article" date="2023" name="Science">
        <title>Genome structures resolve the early diversification of teleost fishes.</title>
        <authorList>
            <person name="Parey E."/>
            <person name="Louis A."/>
            <person name="Montfort J."/>
            <person name="Bouchez O."/>
            <person name="Roques C."/>
            <person name="Iampietro C."/>
            <person name="Lluch J."/>
            <person name="Castinel A."/>
            <person name="Donnadieu C."/>
            <person name="Desvignes T."/>
            <person name="Floi Bucao C."/>
            <person name="Jouanno E."/>
            <person name="Wen M."/>
            <person name="Mejri S."/>
            <person name="Dirks R."/>
            <person name="Jansen H."/>
            <person name="Henkel C."/>
            <person name="Chen W.J."/>
            <person name="Zahm M."/>
            <person name="Cabau C."/>
            <person name="Klopp C."/>
            <person name="Thompson A.W."/>
            <person name="Robinson-Rechavi M."/>
            <person name="Braasch I."/>
            <person name="Lecointre G."/>
            <person name="Bobe J."/>
            <person name="Postlethwait J.H."/>
            <person name="Berthelot C."/>
            <person name="Roest Crollius H."/>
            <person name="Guiguen Y."/>
        </authorList>
    </citation>
    <scope>NUCLEOTIDE SEQUENCE</scope>
    <source>
        <strain evidence="7">Concon-B</strain>
    </source>
</reference>
<dbReference type="PROSITE" id="PS50197">
    <property type="entry name" value="BEACH"/>
    <property type="match status" value="1"/>
</dbReference>
<dbReference type="InterPro" id="IPR013320">
    <property type="entry name" value="ConA-like_dom_sf"/>
</dbReference>
<dbReference type="InterPro" id="IPR036322">
    <property type="entry name" value="WD40_repeat_dom_sf"/>
</dbReference>
<feature type="repeat" description="WD" evidence="3">
    <location>
        <begin position="2134"/>
        <end position="2175"/>
    </location>
</feature>
<dbReference type="InterPro" id="IPR036372">
    <property type="entry name" value="BEACH_dom_sf"/>
</dbReference>
<dbReference type="SUPFAM" id="SSF50978">
    <property type="entry name" value="WD40 repeat-like"/>
    <property type="match status" value="1"/>
</dbReference>
<dbReference type="Proteomes" id="UP001152803">
    <property type="component" value="Unassembled WGS sequence"/>
</dbReference>
<feature type="compositionally biased region" description="Basic residues" evidence="4">
    <location>
        <begin position="1483"/>
        <end position="1497"/>
    </location>
</feature>
<dbReference type="GO" id="GO:0019882">
    <property type="term" value="P:antigen processing and presentation"/>
    <property type="evidence" value="ECO:0007669"/>
    <property type="project" value="TreeGrafter"/>
</dbReference>
<dbReference type="InterPro" id="IPR000409">
    <property type="entry name" value="BEACH_dom"/>
</dbReference>
<dbReference type="SUPFAM" id="SSF81837">
    <property type="entry name" value="BEACH domain"/>
    <property type="match status" value="1"/>
</dbReference>
<evidence type="ECO:0000256" key="3">
    <source>
        <dbReference type="PROSITE-ProRule" id="PRU00221"/>
    </source>
</evidence>
<evidence type="ECO:0008006" key="9">
    <source>
        <dbReference type="Google" id="ProtNLM"/>
    </source>
</evidence>
<feature type="region of interest" description="Disordered" evidence="4">
    <location>
        <begin position="2265"/>
        <end position="2284"/>
    </location>
</feature>
<evidence type="ECO:0000256" key="4">
    <source>
        <dbReference type="SAM" id="MobiDB-lite"/>
    </source>
</evidence>
<keyword evidence="2" id="KW-0677">Repeat</keyword>
<feature type="region of interest" description="Disordered" evidence="4">
    <location>
        <begin position="172"/>
        <end position="202"/>
    </location>
</feature>
<proteinExistence type="predicted"/>
<dbReference type="OrthoDB" id="10018316at2759"/>
<evidence type="ECO:0000259" key="6">
    <source>
        <dbReference type="PROSITE" id="PS51783"/>
    </source>
</evidence>
<dbReference type="SMART" id="SM00320">
    <property type="entry name" value="WD40"/>
    <property type="match status" value="5"/>
</dbReference>
<dbReference type="InterPro" id="IPR001680">
    <property type="entry name" value="WD40_rpt"/>
</dbReference>
<dbReference type="PROSITE" id="PS51783">
    <property type="entry name" value="PH_BEACH"/>
    <property type="match status" value="1"/>
</dbReference>
<feature type="region of interest" description="Disordered" evidence="4">
    <location>
        <begin position="1480"/>
        <end position="1501"/>
    </location>
</feature>
<dbReference type="FunFam" id="1.10.1540.10:FF:000002">
    <property type="entry name" value="WD repeat and FYVE domain containing 3"/>
    <property type="match status" value="1"/>
</dbReference>
<name>A0A9Q1CXM6_CONCO</name>
<dbReference type="Gene3D" id="1.10.1540.10">
    <property type="entry name" value="BEACH domain"/>
    <property type="match status" value="1"/>
</dbReference>
<dbReference type="InterPro" id="IPR011993">
    <property type="entry name" value="PH-like_dom_sf"/>
</dbReference>
<dbReference type="EMBL" id="JAFJMO010000018">
    <property type="protein sequence ID" value="KAJ8250747.1"/>
    <property type="molecule type" value="Genomic_DNA"/>
</dbReference>
<gene>
    <name evidence="7" type="ORF">COCON_G00226690</name>
</gene>
<dbReference type="PANTHER" id="PTHR46108:SF3">
    <property type="entry name" value="WD REPEAT- AND FYVE DOMAIN-CONTAINING PROTEIN 4"/>
    <property type="match status" value="1"/>
</dbReference>
<sequence>MGTFFAMELPELPESLVEQEHSSAEVDSLGSARSTASSVVSVSSDPGRRSAFDQTILHPGAVCVIMTLLPKISSPTHTQLVAELQLAVANHVQSLVRWERNRQIMCEAGLLLVLLEHCQDPLGSSAHPLHLPVVRVFEKLASQSISHVSLRKFLCLGNPFLCGAENDLPPPLKTDAAHVPNGHRGEGSAAPGGQEKKPSGRELKHSFSLLNRAGGAGVPHHRTVSLVSMTSPRSLRPHRLSVSPSFVEFDMSDSGFGCLFLPSLATVKGVSADSISTGGVGSDCRGFPPSAGLSFSCWFLIGRFSSACESHPIRLLTVVRHLSRAEQQFVCLSVCIAAPDGCLVVSTEEEPYQFLDMMEPEVHTPTSLPSTVRFKCAKHLIPDQWHHLSVVLAKDIKKSCHVTAYLNGKMVNTAKMKYVQPFPGQCVSMDPAAVIDVCAVIGTPSLWKQQASLIWRVGPAYLWEEALTPESVEVMYSQGTKYLGNYLSLCLPAEGPDSVASPIRIMPEERISFGINPAVSSITTVTEIRDQYNEVDSRLIAKEMGITSRDNSTPVFLARNVAQHLSGTSRTIGAALVGRFGVRTFVSTSAADSFLFVGGPAVVLSLVAMATDDSSLYAAAKVLLSVLSMSPSMEREMNRTHGYQLLAFLLKTKSQLIGIRTFQLILAIVGTVELGSIRNLSAFRDILCDFDVWQNAPDNLDMMVLNHFADILISSDDGRSAAVLHSLGVMVKLLFLLNEPSLTCHKTHLIATVLQRLLQGHFSARDVCRIGLFLVYTLLPPSLNENTIFSGIVFDISSQALSQTPARTVWIRNQLLEMLFSLVSPDSTLPQKAQEEVFLALGPDWFLLFMQSHLHSSTVTLALRLLTRLLSFPSILPRFRDGMAPGTLLENMADEASAIMDNLRPQACTQEACCPCPGFQVLQRLLVSHVATPEVYMLLAGLLLQKSSYGAVTGQVDLDGLLQQLIDSTDEGLGLQLCSDAAQILLELVKVIISKPDAGSEGSWEMQFPGSVMQFFCLVHSLHPRDPLWSSPNFLSVLAATVFPPPDPNQTPADPSLPNGQVCDFMRILLMDSLINIAAKNKLHPFLLLLEFSPDSASQEQKQSFQTEVLEFLMDIVHMTCQVEGQATHVARDDVKAHGDRPVGNATLVGNVVFFTKKLVEKLYEGMFLAEPEKILVFIAEQIAVVMEKGSSQREKTVSVLYNSANRALLYFLSRRRQTGADLQAVVEALSILQQQWDVLMATYNANTTFLTCLLHCLLILRSGRYPEGFGWETHKKQPKKIWSHLLPHKNSQPSAPVVVPNSAEVESELRGLVESTWSRLMAERRHDLEETYKMEVSAKTGARDAPVSLTDVSPLWEETALNAWQLFIDSQKKKLSNSQQKKTAALSSVLRSAQKKLGKATGCTVEEYLMCMEAHRKTSQEMFERLLKNHVQTVRCEQDRLGSRWLRVEEELLRERGLFGPGPGVLLTQGWVQDAAEGPNRMRPRIRPRAPRRSKKFPASSPGLYGKWTFIEENRGVAEASDTDSEHKILCEAGQEVLDCDQLTFFPSLSEAYPLSDDFAEQCTETHLILQELSPTEKVKSKLCVVIVSGHIVTEGVLLFGKSHFYICEGFTLSPSGDVCCKNHHPTSSVRDSFICSMFLTTPSSETTPPSCRRYAYEEVKDAHFARFLLEDNALEIFMRSGQSTFLVFQNKEHRSAFKWKTAGAEKAALLKWQRGEMSNFEYLMHLNTMAGRTYNDLMQYPVFPWVLADYDSETLDLSSPATFRDLSKPMGAQTDKRKEKFIQRYNEVENNDGDLSAQCHYCTHYSSAIIVSSMLVRMEPFSQTFLSLQGGSFDVADRMFYSVKKEWESASRDNMSDVRELIPEFYYLPDFLLNSNGIELGCLQDGTPLGDVILPPWAKGEPQEFIRVHREALESEYVSSQLHLWVDLIFGCKQLGQAALEAVNTFHPYFYAETLDSDCLRDPLKKSTILGFVNNFGQIPRQLFTKPHPARNSRKNSKDQLGPSHGPPFFCSLGRLKPSVQPVKELIRGPVGHMVCGEKDILVVEKNKLLIPPLWNAFFSWGFHDNTFAYGNYSTEKNFAVCESPSDWGASGCAACPNPSTVVTGGASSVLCVWDIALAKDKLQHMRLRQVLYGHTDAVTCVEASQAYGVIVSGSSDRTCILWDLQELSYITQLPGHAASVSALAINDLTGEIASCAGAHLYLWTMKGHLLSSLDTSFGPEGAILCCCFTQVFEWDPRNVIVTGCADGIVRVWKNEYTAAQLPSRGEGAPRSPGAPRPGAAERAGKEWERHLVLTQELNRSQTVSRRRYKNNPAVTALAISRDHSSLFVGDAWGRVFSWTSEG</sequence>
<dbReference type="CDD" id="cd01201">
    <property type="entry name" value="PH_BEACH"/>
    <property type="match status" value="1"/>
</dbReference>
<dbReference type="Pfam" id="PF02138">
    <property type="entry name" value="Beach"/>
    <property type="match status" value="1"/>
</dbReference>
<accession>A0A9Q1CXM6</accession>